<sequence>MSVCLAKTEARCAISKTLYGRIIPKLAQEQLDHSLLQYAYLLHCSASTPVGHRVSSSLLEMIDEFELCMKVKNLPPEEFKKIHPEVKGVVGCMQLATLDSVPGICRSALCGEFCPFSVLMQQLLD</sequence>
<comment type="caution">
    <text evidence="1">The sequence shown here is derived from an EMBL/GenBank/DDBJ whole genome shotgun (WGS) entry which is preliminary data.</text>
</comment>
<evidence type="ECO:0000313" key="1">
    <source>
        <dbReference type="EMBL" id="EYC23667.1"/>
    </source>
</evidence>
<keyword evidence="2" id="KW-1185">Reference proteome</keyword>
<accession>A0A016V9I6</accession>
<dbReference type="Proteomes" id="UP000024635">
    <property type="component" value="Unassembled WGS sequence"/>
</dbReference>
<name>A0A016V9I6_9BILA</name>
<gene>
    <name evidence="1" type="primary">Acey_s0015.g2774</name>
    <name evidence="1" type="ORF">Y032_0015g2774</name>
</gene>
<organism evidence="1 2">
    <name type="scientific">Ancylostoma ceylanicum</name>
    <dbReference type="NCBI Taxonomy" id="53326"/>
    <lineage>
        <taxon>Eukaryota</taxon>
        <taxon>Metazoa</taxon>
        <taxon>Ecdysozoa</taxon>
        <taxon>Nematoda</taxon>
        <taxon>Chromadorea</taxon>
        <taxon>Rhabditida</taxon>
        <taxon>Rhabditina</taxon>
        <taxon>Rhabditomorpha</taxon>
        <taxon>Strongyloidea</taxon>
        <taxon>Ancylostomatidae</taxon>
        <taxon>Ancylostomatinae</taxon>
        <taxon>Ancylostoma</taxon>
    </lineage>
</organism>
<reference evidence="2" key="1">
    <citation type="journal article" date="2015" name="Nat. Genet.">
        <title>The genome and transcriptome of the zoonotic hookworm Ancylostoma ceylanicum identify infection-specific gene families.</title>
        <authorList>
            <person name="Schwarz E.M."/>
            <person name="Hu Y."/>
            <person name="Antoshechkin I."/>
            <person name="Miller M.M."/>
            <person name="Sternberg P.W."/>
            <person name="Aroian R.V."/>
        </authorList>
    </citation>
    <scope>NUCLEOTIDE SEQUENCE</scope>
    <source>
        <strain evidence="2">HY135</strain>
    </source>
</reference>
<dbReference type="EMBL" id="JARK01001351">
    <property type="protein sequence ID" value="EYC23667.1"/>
    <property type="molecule type" value="Genomic_DNA"/>
</dbReference>
<evidence type="ECO:0000313" key="2">
    <source>
        <dbReference type="Proteomes" id="UP000024635"/>
    </source>
</evidence>
<proteinExistence type="predicted"/>
<protein>
    <submittedName>
        <fullName evidence="1">Uncharacterized protein</fullName>
    </submittedName>
</protein>
<dbReference type="AlphaFoldDB" id="A0A016V9I6"/>